<evidence type="ECO:0000313" key="3">
    <source>
        <dbReference type="Proteomes" id="UP001175097"/>
    </source>
</evidence>
<evidence type="ECO:0000313" key="2">
    <source>
        <dbReference type="EMBL" id="MDN4606595.1"/>
    </source>
</evidence>
<sequence length="216" mass="24740">MVPYEGAFIPVVVRNYTRDDFEAMISLQAECFPPPFPEELWWNEEQLENHVRLFPEGAICVEYKGRIIGSMTGLRVDFDSKEPEHKWEDVTDNGYIRTHKPDGNTLYIVDICNSPAFRKAGLGKLMMQANYQLAVKLDVKRVLGGGRIPGYGKVAGEMSAEQYVEKVVQGTLKDPVVTFLLRCGRMPVTLIENYLEDEESHNYALLMEWKNPFRTD</sequence>
<accession>A0ABT8JN63</accession>
<proteinExistence type="predicted"/>
<organism evidence="2 3">
    <name type="scientific">Sporosarcina highlanderae</name>
    <dbReference type="NCBI Taxonomy" id="3035916"/>
    <lineage>
        <taxon>Bacteria</taxon>
        <taxon>Bacillati</taxon>
        <taxon>Bacillota</taxon>
        <taxon>Bacilli</taxon>
        <taxon>Bacillales</taxon>
        <taxon>Caryophanaceae</taxon>
        <taxon>Sporosarcina</taxon>
    </lineage>
</organism>
<dbReference type="InterPro" id="IPR000182">
    <property type="entry name" value="GNAT_dom"/>
</dbReference>
<reference evidence="2" key="1">
    <citation type="submission" date="2023-03" db="EMBL/GenBank/DDBJ databases">
        <title>MT1 and MT2 Draft Genomes of Novel Species.</title>
        <authorList>
            <person name="Venkateswaran K."/>
        </authorList>
    </citation>
    <scope>NUCLEOTIDE SEQUENCE</scope>
    <source>
        <strain evidence="2">F6_3S_P_2</strain>
    </source>
</reference>
<dbReference type="Proteomes" id="UP001175097">
    <property type="component" value="Unassembled WGS sequence"/>
</dbReference>
<evidence type="ECO:0000259" key="1">
    <source>
        <dbReference type="PROSITE" id="PS51186"/>
    </source>
</evidence>
<keyword evidence="3" id="KW-1185">Reference proteome</keyword>
<dbReference type="EMBL" id="JAROCC010000002">
    <property type="protein sequence ID" value="MDN4606595.1"/>
    <property type="molecule type" value="Genomic_DNA"/>
</dbReference>
<comment type="caution">
    <text evidence="2">The sequence shown here is derived from an EMBL/GenBank/DDBJ whole genome shotgun (WGS) entry which is preliminary data.</text>
</comment>
<protein>
    <submittedName>
        <fullName evidence="2">GNAT family N-acetyltransferase</fullName>
    </submittedName>
</protein>
<feature type="domain" description="N-acetyltransferase" evidence="1">
    <location>
        <begin position="11"/>
        <end position="212"/>
    </location>
</feature>
<dbReference type="InterPro" id="IPR016181">
    <property type="entry name" value="Acyl_CoA_acyltransferase"/>
</dbReference>
<dbReference type="SUPFAM" id="SSF55729">
    <property type="entry name" value="Acyl-CoA N-acyltransferases (Nat)"/>
    <property type="match status" value="1"/>
</dbReference>
<dbReference type="Gene3D" id="3.40.630.30">
    <property type="match status" value="1"/>
</dbReference>
<dbReference type="PROSITE" id="PS51186">
    <property type="entry name" value="GNAT"/>
    <property type="match status" value="1"/>
</dbReference>
<gene>
    <name evidence="2" type="ORF">P5G49_03790</name>
</gene>
<dbReference type="RefSeq" id="WP_301242283.1">
    <property type="nucleotide sequence ID" value="NZ_JAROCC010000002.1"/>
</dbReference>
<name>A0ABT8JN63_9BACL</name>
<dbReference type="Pfam" id="PF00583">
    <property type="entry name" value="Acetyltransf_1"/>
    <property type="match status" value="1"/>
</dbReference>